<protein>
    <submittedName>
        <fullName evidence="1">Uncharacterized protein</fullName>
    </submittedName>
</protein>
<sequence>MFNNFDCYVNSLRLPESSPLDIWIRTKAPPTAGMPTVWSFRTQRKTILKPNPRSYTLNPNERIQFFSTQWNKDTRISLFDKAVPREGTPLEHWPAVNVMIEITIDPDVEYPHSYLRLPTLGPFDSWSQAFRVGIRIEFQGGGIWKTRYLSTTHYCPVSSMYKSLKAEDLGNELNHIELSWLHCMKTLATLLNWRWKPENNPVRDNLTQAVWALYSIRLFIIDFDFHVLMNHIQWKCNALGF</sequence>
<organism evidence="1 2">
    <name type="scientific">Fusarium oxysporum f. sp. radicis-cucumerinum</name>
    <dbReference type="NCBI Taxonomy" id="327505"/>
    <lineage>
        <taxon>Eukaryota</taxon>
        <taxon>Fungi</taxon>
        <taxon>Dikarya</taxon>
        <taxon>Ascomycota</taxon>
        <taxon>Pezizomycotina</taxon>
        <taxon>Sordariomycetes</taxon>
        <taxon>Hypocreomycetidae</taxon>
        <taxon>Hypocreales</taxon>
        <taxon>Nectriaceae</taxon>
        <taxon>Fusarium</taxon>
        <taxon>Fusarium oxysporum species complex</taxon>
    </lineage>
</organism>
<gene>
    <name evidence="1" type="ORF">AU210_005153</name>
</gene>
<reference evidence="1 2" key="1">
    <citation type="journal article" date="2016" name="Environ. Microbiol.">
        <title>Effector profiles distinguish formae speciales of Fusarium oxysporum.</title>
        <authorList>
            <person name="van Dam P."/>
            <person name="Fokkens L."/>
            <person name="Schmidt S.M."/>
            <person name="Linmans J.H."/>
            <person name="Kistler H.C."/>
            <person name="Ma L.J."/>
            <person name="Rep M."/>
        </authorList>
    </citation>
    <scope>NUCLEOTIDE SEQUENCE [LARGE SCALE GENOMIC DNA]</scope>
    <source>
        <strain evidence="1 2">Forc016</strain>
    </source>
</reference>
<reference evidence="1 2" key="2">
    <citation type="journal article" date="2017" name="Sci. Rep.">
        <title>A mobile pathogenicity chromosome in Fusarium oxysporum for infection of multiple cucurbit species.</title>
        <authorList>
            <person name="van Dam P."/>
            <person name="Fokkens L."/>
            <person name="Ayukawa Y."/>
            <person name="van der Gragt M."/>
            <person name="Ter Horst A."/>
            <person name="Brankovics B."/>
            <person name="Houterman P.M."/>
            <person name="Arie T."/>
            <person name="Rep M."/>
        </authorList>
    </citation>
    <scope>NUCLEOTIDE SEQUENCE [LARGE SCALE GENOMIC DNA]</scope>
    <source>
        <strain evidence="1 2">Forc016</strain>
    </source>
</reference>
<dbReference type="EMBL" id="MABQ02000003">
    <property type="protein sequence ID" value="PCD42626.1"/>
    <property type="molecule type" value="Genomic_DNA"/>
</dbReference>
<evidence type="ECO:0000313" key="2">
    <source>
        <dbReference type="Proteomes" id="UP000219602"/>
    </source>
</evidence>
<evidence type="ECO:0000313" key="1">
    <source>
        <dbReference type="EMBL" id="PCD42626.1"/>
    </source>
</evidence>
<dbReference type="AlphaFoldDB" id="A0A2H3HK57"/>
<dbReference type="Proteomes" id="UP000219602">
    <property type="component" value="Chromosome 4"/>
</dbReference>
<accession>A0A2H3HK57</accession>
<name>A0A2H3HK57_FUSOX</name>
<comment type="caution">
    <text evidence="1">The sequence shown here is derived from an EMBL/GenBank/DDBJ whole genome shotgun (WGS) entry which is preliminary data.</text>
</comment>
<proteinExistence type="predicted"/>
<dbReference type="STRING" id="327505.A0A2H3HK57"/>